<comment type="caution">
    <text evidence="1">The sequence shown here is derived from an EMBL/GenBank/DDBJ whole genome shotgun (WGS) entry which is preliminary data.</text>
</comment>
<keyword evidence="2" id="KW-1185">Reference proteome</keyword>
<organism evidence="1 2">
    <name type="scientific">Arthrobacter parietis</name>
    <dbReference type="NCBI Taxonomy" id="271434"/>
    <lineage>
        <taxon>Bacteria</taxon>
        <taxon>Bacillati</taxon>
        <taxon>Actinomycetota</taxon>
        <taxon>Actinomycetes</taxon>
        <taxon>Micrococcales</taxon>
        <taxon>Micrococcaceae</taxon>
        <taxon>Arthrobacter</taxon>
    </lineage>
</organism>
<evidence type="ECO:0000313" key="1">
    <source>
        <dbReference type="EMBL" id="GAA2176761.1"/>
    </source>
</evidence>
<protein>
    <submittedName>
        <fullName evidence="1">Uncharacterized protein</fullName>
    </submittedName>
</protein>
<accession>A0ABN3AZU5</accession>
<proteinExistence type="predicted"/>
<reference evidence="1 2" key="1">
    <citation type="journal article" date="2019" name="Int. J. Syst. Evol. Microbiol.">
        <title>The Global Catalogue of Microorganisms (GCM) 10K type strain sequencing project: providing services to taxonomists for standard genome sequencing and annotation.</title>
        <authorList>
            <consortium name="The Broad Institute Genomics Platform"/>
            <consortium name="The Broad Institute Genome Sequencing Center for Infectious Disease"/>
            <person name="Wu L."/>
            <person name="Ma J."/>
        </authorList>
    </citation>
    <scope>NUCLEOTIDE SEQUENCE [LARGE SCALE GENOMIC DNA]</scope>
    <source>
        <strain evidence="1 2">JCM 14917</strain>
    </source>
</reference>
<name>A0ABN3AZU5_9MICC</name>
<dbReference type="EMBL" id="BAAAON010000003">
    <property type="protein sequence ID" value="GAA2176761.1"/>
    <property type="molecule type" value="Genomic_DNA"/>
</dbReference>
<sequence length="63" mass="6492">MSDATPPAGFGRPDLTAFARLDGLGLSVIGNDLNRIVRSSRAAWWNQISGADGAAAKAPLVTP</sequence>
<gene>
    <name evidence="1" type="ORF">GCM10009784_24650</name>
</gene>
<evidence type="ECO:0000313" key="2">
    <source>
        <dbReference type="Proteomes" id="UP001500974"/>
    </source>
</evidence>
<dbReference type="Proteomes" id="UP001500974">
    <property type="component" value="Unassembled WGS sequence"/>
</dbReference>